<evidence type="ECO:0000256" key="3">
    <source>
        <dbReference type="SAM" id="Coils"/>
    </source>
</evidence>
<evidence type="ECO:0000313" key="7">
    <source>
        <dbReference type="Proteomes" id="UP001239445"/>
    </source>
</evidence>
<dbReference type="Gene3D" id="3.40.50.300">
    <property type="entry name" value="P-loop containing nucleotide triphosphate hydrolases"/>
    <property type="match status" value="1"/>
</dbReference>
<dbReference type="SMART" id="SM00248">
    <property type="entry name" value="ANK"/>
    <property type="match status" value="8"/>
</dbReference>
<dbReference type="InterPro" id="IPR056884">
    <property type="entry name" value="NPHP3-like_N"/>
</dbReference>
<dbReference type="SUPFAM" id="SSF52540">
    <property type="entry name" value="P-loop containing nucleoside triphosphate hydrolases"/>
    <property type="match status" value="1"/>
</dbReference>
<dbReference type="PANTHER" id="PTHR10039">
    <property type="entry name" value="AMELOGENIN"/>
    <property type="match status" value="1"/>
</dbReference>
<dbReference type="InterPro" id="IPR054471">
    <property type="entry name" value="GPIID_WHD"/>
</dbReference>
<dbReference type="Pfam" id="PF13637">
    <property type="entry name" value="Ank_4"/>
    <property type="match status" value="1"/>
</dbReference>
<keyword evidence="7" id="KW-1185">Reference proteome</keyword>
<dbReference type="Proteomes" id="UP001239445">
    <property type="component" value="Unassembled WGS sequence"/>
</dbReference>
<name>A0AAJ0F8P6_9PEZI</name>
<dbReference type="EMBL" id="MU839840">
    <property type="protein sequence ID" value="KAK1752339.1"/>
    <property type="molecule type" value="Genomic_DNA"/>
</dbReference>
<organism evidence="6 7">
    <name type="scientific">Echria macrotheca</name>
    <dbReference type="NCBI Taxonomy" id="438768"/>
    <lineage>
        <taxon>Eukaryota</taxon>
        <taxon>Fungi</taxon>
        <taxon>Dikarya</taxon>
        <taxon>Ascomycota</taxon>
        <taxon>Pezizomycotina</taxon>
        <taxon>Sordariomycetes</taxon>
        <taxon>Sordariomycetidae</taxon>
        <taxon>Sordariales</taxon>
        <taxon>Schizotheciaceae</taxon>
        <taxon>Echria</taxon>
    </lineage>
</organism>
<dbReference type="SUPFAM" id="SSF48403">
    <property type="entry name" value="Ankyrin repeat"/>
    <property type="match status" value="1"/>
</dbReference>
<dbReference type="InterPro" id="IPR002110">
    <property type="entry name" value="Ankyrin_rpt"/>
</dbReference>
<feature type="repeat" description="ANK" evidence="2">
    <location>
        <begin position="792"/>
        <end position="826"/>
    </location>
</feature>
<dbReference type="Pfam" id="PF22939">
    <property type="entry name" value="WHD_GPIID"/>
    <property type="match status" value="1"/>
</dbReference>
<feature type="repeat" description="ANK" evidence="2">
    <location>
        <begin position="893"/>
        <end position="915"/>
    </location>
</feature>
<evidence type="ECO:0000259" key="5">
    <source>
        <dbReference type="Pfam" id="PF24883"/>
    </source>
</evidence>
<dbReference type="Pfam" id="PF12796">
    <property type="entry name" value="Ank_2"/>
    <property type="match status" value="2"/>
</dbReference>
<feature type="repeat" description="ANK" evidence="2">
    <location>
        <begin position="827"/>
        <end position="859"/>
    </location>
</feature>
<dbReference type="AlphaFoldDB" id="A0AAJ0F8P6"/>
<dbReference type="InterPro" id="IPR027417">
    <property type="entry name" value="P-loop_NTPase"/>
</dbReference>
<feature type="domain" description="Nephrocystin 3-like N-terminal" evidence="5">
    <location>
        <begin position="235"/>
        <end position="397"/>
    </location>
</feature>
<feature type="domain" description="GPI inositol-deacylase winged helix" evidence="4">
    <location>
        <begin position="511"/>
        <end position="587"/>
    </location>
</feature>
<reference evidence="6" key="1">
    <citation type="submission" date="2023-06" db="EMBL/GenBank/DDBJ databases">
        <title>Genome-scale phylogeny and comparative genomics of the fungal order Sordariales.</title>
        <authorList>
            <consortium name="Lawrence Berkeley National Laboratory"/>
            <person name="Hensen N."/>
            <person name="Bonometti L."/>
            <person name="Westerberg I."/>
            <person name="Brannstrom I.O."/>
            <person name="Guillou S."/>
            <person name="Cros-Aarteil S."/>
            <person name="Calhoun S."/>
            <person name="Haridas S."/>
            <person name="Kuo A."/>
            <person name="Mondo S."/>
            <person name="Pangilinan J."/>
            <person name="Riley R."/>
            <person name="Labutti K."/>
            <person name="Andreopoulos B."/>
            <person name="Lipzen A."/>
            <person name="Chen C."/>
            <person name="Yanf M."/>
            <person name="Daum C."/>
            <person name="Ng V."/>
            <person name="Clum A."/>
            <person name="Steindorff A."/>
            <person name="Ohm R."/>
            <person name="Martin F."/>
            <person name="Silar P."/>
            <person name="Natvig D."/>
            <person name="Lalanne C."/>
            <person name="Gautier V."/>
            <person name="Ament-Velasquez S.L."/>
            <person name="Kruys A."/>
            <person name="Hutchinson M.I."/>
            <person name="Powell A.J."/>
            <person name="Barry K."/>
            <person name="Miller A.N."/>
            <person name="Grigoriev I.V."/>
            <person name="Debuchy R."/>
            <person name="Gladieux P."/>
            <person name="Thoren M.H."/>
            <person name="Johannesson H."/>
        </authorList>
    </citation>
    <scope>NUCLEOTIDE SEQUENCE</scope>
    <source>
        <strain evidence="6">PSN4</strain>
    </source>
</reference>
<evidence type="ECO:0000313" key="6">
    <source>
        <dbReference type="EMBL" id="KAK1752339.1"/>
    </source>
</evidence>
<feature type="coiled-coil region" evidence="3">
    <location>
        <begin position="140"/>
        <end position="167"/>
    </location>
</feature>
<comment type="caution">
    <text evidence="6">The sequence shown here is derived from an EMBL/GenBank/DDBJ whole genome shotgun (WGS) entry which is preliminary data.</text>
</comment>
<keyword evidence="1" id="KW-0677">Repeat</keyword>
<gene>
    <name evidence="6" type="ORF">QBC47DRAFT_69893</name>
</gene>
<dbReference type="PANTHER" id="PTHR10039:SF15">
    <property type="entry name" value="NACHT DOMAIN-CONTAINING PROTEIN"/>
    <property type="match status" value="1"/>
</dbReference>
<keyword evidence="2" id="KW-0040">ANK repeat</keyword>
<dbReference type="PROSITE" id="PS50297">
    <property type="entry name" value="ANK_REP_REGION"/>
    <property type="match status" value="5"/>
</dbReference>
<dbReference type="PROSITE" id="PS50088">
    <property type="entry name" value="ANK_REPEAT"/>
    <property type="match status" value="5"/>
</dbReference>
<dbReference type="InterPro" id="IPR036770">
    <property type="entry name" value="Ankyrin_rpt-contain_sf"/>
</dbReference>
<accession>A0AAJ0F8P6</accession>
<evidence type="ECO:0000256" key="2">
    <source>
        <dbReference type="PROSITE-ProRule" id="PRU00023"/>
    </source>
</evidence>
<sequence>MDPLSAAASVAGIIQLSNKLIAFINSAVGASKERKALRERLRACEVILNQLKDESDDAEEGEAWSETIKILEAPGGPLGRLRAILQEMEAKLQPRTGLSKLSTSIAWPFQEKEIKEFQSNIDSEKALLTLALANDSRRLILEITRAASRHEEQLAQLTQAVQHTAVEARQDAVNLMHGISSLSDRQTTLHRDMTNLHLRHDAQDLGVEREAILAWLSPVDYTTEQADCIRQRQPGSCQWFLDSAEFLAWRETQGDVLFCPGIPGAGKTILASIVIENLLNEAKCRDIGVAFVYSNFRRQYEQKAEDILGSLLKQLAQDNKPNLPGFLRSLYARHRESRTRPALDDLSTALRDMCSLYSRVFFVVDALDEISPEAREAVLQALRLVGQAHFNLLVTSRPETSSQFFEILGSCGTKEISASDDDILGYIERRSRMLRRPRLSNFPDLQGAIKHEVMAAAHGMFLLAKLQLDYLFSKRTPGDIRDALHDLPKGLSGLDVLYEQAMTRILSQNEGDRETSIAVLAWITHARRPLDAYEVQHAMAVRSSTQLNPEYMIDTEDLISGCAGLVAIDEGSNVVRLVHYTTQEYFARTKNRWFPDADGTIADTCLKYLSFETFNQPCQSEADLARRLEENPLFDYACRFWADHTLESPPQAARTTRALGLLLDPWRVKASSQVLNELGEIGDWLKNDGRDDGQISGLELAVWFGLHDIVKILLSKGGHQQMKARNGQRLLSIAAFRGHPSLVRLLLDCGASIETSDNKMRTALSWAAYDGQEGVVNLLVERGAYVDPADYLGRTPLSLATYKGQGYLDVVDTLLDHGADMNSQDIYGLTPLARAAQGGYERIVRTLLKRGALVDVADSIKRTPLIHAATRGDSVIFAALLENAVDPDAQDHYGSTALSHAARHGHTAVVKLLLNDERVNVDSADMFGYTPIFYARQNGHNDTAKLLAEAGSRDVLTEQPGYQQPNADTGAFSMLVCDVCGMGIFGETVFYYHCYACNKGNFDICSRCYRLGAGCLDAEHELVAETASGNLPSWASVGFVSSIPRGEPISSSDAPTAYIRDVPVG</sequence>
<feature type="repeat" description="ANK" evidence="2">
    <location>
        <begin position="759"/>
        <end position="791"/>
    </location>
</feature>
<dbReference type="Gene3D" id="1.25.40.20">
    <property type="entry name" value="Ankyrin repeat-containing domain"/>
    <property type="match status" value="1"/>
</dbReference>
<proteinExistence type="predicted"/>
<dbReference type="Pfam" id="PF24883">
    <property type="entry name" value="NPHP3_N"/>
    <property type="match status" value="1"/>
</dbReference>
<dbReference type="SUPFAM" id="SSF57850">
    <property type="entry name" value="RING/U-box"/>
    <property type="match status" value="1"/>
</dbReference>
<evidence type="ECO:0000259" key="4">
    <source>
        <dbReference type="Pfam" id="PF22939"/>
    </source>
</evidence>
<feature type="repeat" description="ANK" evidence="2">
    <location>
        <begin position="726"/>
        <end position="758"/>
    </location>
</feature>
<keyword evidence="3" id="KW-0175">Coiled coil</keyword>
<evidence type="ECO:0000256" key="1">
    <source>
        <dbReference type="ARBA" id="ARBA00022737"/>
    </source>
</evidence>
<protein>
    <submittedName>
        <fullName evidence="6">Uncharacterized protein</fullName>
    </submittedName>
</protein>